<dbReference type="PANTHER" id="PTHR31001">
    <property type="entry name" value="UNCHARACTERIZED TRANSCRIPTIONAL REGULATORY PROTEIN"/>
    <property type="match status" value="1"/>
</dbReference>
<accession>A0ABR3JEX2</accession>
<feature type="compositionally biased region" description="Low complexity" evidence="3">
    <location>
        <begin position="307"/>
        <end position="323"/>
    </location>
</feature>
<feature type="region of interest" description="Disordered" evidence="3">
    <location>
        <begin position="483"/>
        <end position="507"/>
    </location>
</feature>
<feature type="compositionally biased region" description="Low complexity" evidence="3">
    <location>
        <begin position="440"/>
        <end position="466"/>
    </location>
</feature>
<evidence type="ECO:0000256" key="3">
    <source>
        <dbReference type="SAM" id="MobiDB-lite"/>
    </source>
</evidence>
<keyword evidence="2" id="KW-0539">Nucleus</keyword>
<gene>
    <name evidence="5" type="ORF">HGRIS_005397</name>
</gene>
<proteinExistence type="predicted"/>
<feature type="region of interest" description="Disordered" evidence="3">
    <location>
        <begin position="422"/>
        <end position="466"/>
    </location>
</feature>
<reference evidence="6" key="1">
    <citation type="submission" date="2024-06" db="EMBL/GenBank/DDBJ databases">
        <title>Multi-omics analyses provide insights into the biosynthesis of the anticancer antibiotic pleurotin in Hohenbuehelia grisea.</title>
        <authorList>
            <person name="Weaver J.A."/>
            <person name="Alberti F."/>
        </authorList>
    </citation>
    <scope>NUCLEOTIDE SEQUENCE [LARGE SCALE GENOMIC DNA]</scope>
    <source>
        <strain evidence="6">T-177</strain>
    </source>
</reference>
<dbReference type="EMBL" id="JASNQZ010000008">
    <property type="protein sequence ID" value="KAL0954269.1"/>
    <property type="molecule type" value="Genomic_DNA"/>
</dbReference>
<dbReference type="CDD" id="cd12148">
    <property type="entry name" value="fungal_TF_MHR"/>
    <property type="match status" value="1"/>
</dbReference>
<evidence type="ECO:0000313" key="6">
    <source>
        <dbReference type="Proteomes" id="UP001556367"/>
    </source>
</evidence>
<organism evidence="5 6">
    <name type="scientific">Hohenbuehelia grisea</name>
    <dbReference type="NCBI Taxonomy" id="104357"/>
    <lineage>
        <taxon>Eukaryota</taxon>
        <taxon>Fungi</taxon>
        <taxon>Dikarya</taxon>
        <taxon>Basidiomycota</taxon>
        <taxon>Agaricomycotina</taxon>
        <taxon>Agaricomycetes</taxon>
        <taxon>Agaricomycetidae</taxon>
        <taxon>Agaricales</taxon>
        <taxon>Pleurotineae</taxon>
        <taxon>Pleurotaceae</taxon>
        <taxon>Hohenbuehelia</taxon>
    </lineage>
</organism>
<feature type="compositionally biased region" description="Basic residues" evidence="3">
    <location>
        <begin position="340"/>
        <end position="349"/>
    </location>
</feature>
<feature type="compositionally biased region" description="Low complexity" evidence="3">
    <location>
        <begin position="490"/>
        <end position="506"/>
    </location>
</feature>
<protein>
    <recommendedName>
        <fullName evidence="4">Xylanolytic transcriptional activator regulatory domain-containing protein</fullName>
    </recommendedName>
</protein>
<feature type="region of interest" description="Disordered" evidence="3">
    <location>
        <begin position="295"/>
        <end position="383"/>
    </location>
</feature>
<dbReference type="Proteomes" id="UP001556367">
    <property type="component" value="Unassembled WGS sequence"/>
</dbReference>
<feature type="compositionally biased region" description="Polar residues" evidence="3">
    <location>
        <begin position="295"/>
        <end position="306"/>
    </location>
</feature>
<evidence type="ECO:0000256" key="2">
    <source>
        <dbReference type="ARBA" id="ARBA00023242"/>
    </source>
</evidence>
<feature type="domain" description="Xylanolytic transcriptional activator regulatory" evidence="4">
    <location>
        <begin position="17"/>
        <end position="78"/>
    </location>
</feature>
<keyword evidence="6" id="KW-1185">Reference proteome</keyword>
<sequence>MQAFRIKAHPAMSPADRDSARWNLDPTTVQRRRSLFWDIFAADVSHSLALGRPPAIHLSYVDCEFPFDEEATLNDAQEVQHGFWRMKHTFARDIFYAVLETTLTAKSPSYSTVLDLDRKVRELSFPAAFKPYARREDGEEEYFSSSLSLRAYYASQHRTVTMLYLHRSFFAQAMIDYPANPLLSPFAPSFLTAYRCASINIKATAHQFDRCPEIGYRLWFLLYHTFSSAVIVGSVVTHSPNSPMASSALLDLGLAVELFEKAAAKSRRARIALAVLRKLKDKAIRSYNQFCSQTLPTQMNNGSTHTSPISGFSSPSSFLGQSSTNEDGDELAIFGGQKRVLTRRHRHNMSSKSSPHTSMTDSPSPPSTHSGIGNSPSPPISHSELSAKAVANGQSQLIPSPTNVHPSLMEYLSHSNMLGIEGLQFPSSSSPNMPPPPSIPASAASSPPAATSLAPPSSPRESGGGMSEMYSSFMSYLATRAISGAPPPSSEVSPAPSSTVSSPQTPDWVMGSALQQANTKVDTTLWAQNASQQVSPAIPTQLPPPGIVHMQAPTMAYPSTLMAIPEVLPTTVPPYSAQGYGYDPNLYGGLFGAGSSNGMAMGSAMSMPVEMGLTTESGMDEGWLSFMRDCGILESGQPSR</sequence>
<dbReference type="InterPro" id="IPR050613">
    <property type="entry name" value="Sec_Metabolite_Reg"/>
</dbReference>
<dbReference type="Pfam" id="PF04082">
    <property type="entry name" value="Fungal_trans"/>
    <property type="match status" value="1"/>
</dbReference>
<feature type="compositionally biased region" description="Low complexity" evidence="3">
    <location>
        <begin position="353"/>
        <end position="383"/>
    </location>
</feature>
<dbReference type="InterPro" id="IPR007219">
    <property type="entry name" value="XnlR_reg_dom"/>
</dbReference>
<evidence type="ECO:0000256" key="1">
    <source>
        <dbReference type="ARBA" id="ARBA00004123"/>
    </source>
</evidence>
<evidence type="ECO:0000313" key="5">
    <source>
        <dbReference type="EMBL" id="KAL0954269.1"/>
    </source>
</evidence>
<comment type="subcellular location">
    <subcellularLocation>
        <location evidence="1">Nucleus</location>
    </subcellularLocation>
</comment>
<evidence type="ECO:0000259" key="4">
    <source>
        <dbReference type="Pfam" id="PF04082"/>
    </source>
</evidence>
<name>A0ABR3JEX2_9AGAR</name>
<comment type="caution">
    <text evidence="5">The sequence shown here is derived from an EMBL/GenBank/DDBJ whole genome shotgun (WGS) entry which is preliminary data.</text>
</comment>